<evidence type="ECO:0000313" key="8">
    <source>
        <dbReference type="Proteomes" id="UP001266305"/>
    </source>
</evidence>
<reference evidence="7 8" key="1">
    <citation type="submission" date="2023-05" db="EMBL/GenBank/DDBJ databases">
        <title>B98-5 Cell Line De Novo Hybrid Assembly: An Optical Mapping Approach.</title>
        <authorList>
            <person name="Kananen K."/>
            <person name="Auerbach J.A."/>
            <person name="Kautto E."/>
            <person name="Blachly J.S."/>
        </authorList>
    </citation>
    <scope>NUCLEOTIDE SEQUENCE [LARGE SCALE GENOMIC DNA]</scope>
    <source>
        <strain evidence="7">B95-8</strain>
        <tissue evidence="7">Cell line</tissue>
    </source>
</reference>
<dbReference type="PANTHER" id="PTHR14315:SF18">
    <property type="entry name" value="THYROID HORMONE-INDUCIBLE HEPATIC PROTEIN"/>
    <property type="match status" value="1"/>
</dbReference>
<keyword evidence="4" id="KW-0963">Cytoplasm</keyword>
<dbReference type="InterPro" id="IPR009786">
    <property type="entry name" value="Spot_14"/>
</dbReference>
<dbReference type="EMBL" id="JASSZA010000010">
    <property type="protein sequence ID" value="KAK2101040.1"/>
    <property type="molecule type" value="Genomic_DNA"/>
</dbReference>
<accession>A0ABQ9UWA3</accession>
<gene>
    <name evidence="7" type="ORF">P7K49_022388</name>
</gene>
<dbReference type="InterPro" id="IPR053719">
    <property type="entry name" value="Lipogen_MT_Stabilize_sf"/>
</dbReference>
<keyword evidence="5" id="KW-0539">Nucleus</keyword>
<evidence type="ECO:0000256" key="1">
    <source>
        <dbReference type="ARBA" id="ARBA00004123"/>
    </source>
</evidence>
<keyword evidence="8" id="KW-1185">Reference proteome</keyword>
<dbReference type="PANTHER" id="PTHR14315">
    <property type="entry name" value="SPOT14 FAMILY MEMBER"/>
    <property type="match status" value="1"/>
</dbReference>
<evidence type="ECO:0000256" key="3">
    <source>
        <dbReference type="ARBA" id="ARBA00009488"/>
    </source>
</evidence>
<feature type="compositionally biased region" description="Acidic residues" evidence="6">
    <location>
        <begin position="217"/>
        <end position="233"/>
    </location>
</feature>
<protein>
    <recommendedName>
        <fullName evidence="9">Thyroid hormone responsive</fullName>
    </recommendedName>
</protein>
<evidence type="ECO:0000256" key="4">
    <source>
        <dbReference type="ARBA" id="ARBA00022490"/>
    </source>
</evidence>
<sequence>MHWKAALSRQQRGGLVSSDLKDLFIALESSVLVAKGKSFLPTGPASCQRKSQTLAGAVMQSWDDKQKADRSIPGQMDHLIQMLGPEPWDWPKTGLCWLNSWALAYCQSAESLEIVQGQSAGLSVSEEAIMQVLTKRYPKNSLLTVMDRYSAEVRNMEQVVMIPSLLRDTQLSGHGGPAKARASDLYTYFTMLKAIRVDVDHGLLPREEWQAKVASNEAEEAENGTAETEEVADETASGELELEAQFHLHFSSLHHILTYLTEKAQEVTRKYQEMTGQVQ</sequence>
<name>A0ABQ9UWA3_SAGOE</name>
<proteinExistence type="inferred from homology"/>
<evidence type="ECO:0008006" key="9">
    <source>
        <dbReference type="Google" id="ProtNLM"/>
    </source>
</evidence>
<dbReference type="Gene3D" id="6.10.140.1610">
    <property type="match status" value="1"/>
</dbReference>
<comment type="similarity">
    <text evidence="3">Belongs to the SPOT14 family.</text>
</comment>
<evidence type="ECO:0000256" key="2">
    <source>
        <dbReference type="ARBA" id="ARBA00004496"/>
    </source>
</evidence>
<evidence type="ECO:0000256" key="5">
    <source>
        <dbReference type="ARBA" id="ARBA00023242"/>
    </source>
</evidence>
<evidence type="ECO:0000313" key="7">
    <source>
        <dbReference type="EMBL" id="KAK2101040.1"/>
    </source>
</evidence>
<dbReference type="Pfam" id="PF07084">
    <property type="entry name" value="Spot_14"/>
    <property type="match status" value="1"/>
</dbReference>
<feature type="region of interest" description="Disordered" evidence="6">
    <location>
        <begin position="213"/>
        <end position="237"/>
    </location>
</feature>
<comment type="subcellular location">
    <subcellularLocation>
        <location evidence="2">Cytoplasm</location>
    </subcellularLocation>
    <subcellularLocation>
        <location evidence="1">Nucleus</location>
    </subcellularLocation>
</comment>
<organism evidence="7 8">
    <name type="scientific">Saguinus oedipus</name>
    <name type="common">Cotton-top tamarin</name>
    <name type="synonym">Oedipomidas oedipus</name>
    <dbReference type="NCBI Taxonomy" id="9490"/>
    <lineage>
        <taxon>Eukaryota</taxon>
        <taxon>Metazoa</taxon>
        <taxon>Chordata</taxon>
        <taxon>Craniata</taxon>
        <taxon>Vertebrata</taxon>
        <taxon>Euteleostomi</taxon>
        <taxon>Mammalia</taxon>
        <taxon>Eutheria</taxon>
        <taxon>Euarchontoglires</taxon>
        <taxon>Primates</taxon>
        <taxon>Haplorrhini</taxon>
        <taxon>Platyrrhini</taxon>
        <taxon>Cebidae</taxon>
        <taxon>Callitrichinae</taxon>
        <taxon>Saguinus</taxon>
    </lineage>
</organism>
<comment type="caution">
    <text evidence="7">The sequence shown here is derived from an EMBL/GenBank/DDBJ whole genome shotgun (WGS) entry which is preliminary data.</text>
</comment>
<evidence type="ECO:0000256" key="6">
    <source>
        <dbReference type="SAM" id="MobiDB-lite"/>
    </source>
</evidence>
<dbReference type="Proteomes" id="UP001266305">
    <property type="component" value="Unassembled WGS sequence"/>
</dbReference>